<keyword evidence="2" id="KW-0812">Transmembrane</keyword>
<comment type="caution">
    <text evidence="3">The sequence shown here is derived from an EMBL/GenBank/DDBJ whole genome shotgun (WGS) entry which is preliminary data.</text>
</comment>
<keyword evidence="2" id="KW-0472">Membrane</keyword>
<gene>
    <name evidence="3" type="ORF">SDC9_118189</name>
</gene>
<evidence type="ECO:0000313" key="3">
    <source>
        <dbReference type="EMBL" id="MPM71226.1"/>
    </source>
</evidence>
<sequence length="76" mass="8370">MKIFKVILAIMGFIGAVAGGYYLVKKYLDGKGCCSCESCDDFCCFDEEETDQPSNATEESSGENAEEHPEENQSQE</sequence>
<evidence type="ECO:0000256" key="2">
    <source>
        <dbReference type="SAM" id="Phobius"/>
    </source>
</evidence>
<accession>A0A645C078</accession>
<feature type="compositionally biased region" description="Basic and acidic residues" evidence="1">
    <location>
        <begin position="65"/>
        <end position="76"/>
    </location>
</feature>
<organism evidence="3">
    <name type="scientific">bioreactor metagenome</name>
    <dbReference type="NCBI Taxonomy" id="1076179"/>
    <lineage>
        <taxon>unclassified sequences</taxon>
        <taxon>metagenomes</taxon>
        <taxon>ecological metagenomes</taxon>
    </lineage>
</organism>
<feature type="compositionally biased region" description="Polar residues" evidence="1">
    <location>
        <begin position="52"/>
        <end position="63"/>
    </location>
</feature>
<protein>
    <submittedName>
        <fullName evidence="3">Uncharacterized protein</fullName>
    </submittedName>
</protein>
<dbReference type="EMBL" id="VSSQ01023971">
    <property type="protein sequence ID" value="MPM71226.1"/>
    <property type="molecule type" value="Genomic_DNA"/>
</dbReference>
<feature type="region of interest" description="Disordered" evidence="1">
    <location>
        <begin position="51"/>
        <end position="76"/>
    </location>
</feature>
<keyword evidence="2" id="KW-1133">Transmembrane helix</keyword>
<name>A0A645C078_9ZZZZ</name>
<evidence type="ECO:0000256" key="1">
    <source>
        <dbReference type="SAM" id="MobiDB-lite"/>
    </source>
</evidence>
<proteinExistence type="predicted"/>
<dbReference type="AlphaFoldDB" id="A0A645C078"/>
<reference evidence="3" key="1">
    <citation type="submission" date="2019-08" db="EMBL/GenBank/DDBJ databases">
        <authorList>
            <person name="Kucharzyk K."/>
            <person name="Murdoch R.W."/>
            <person name="Higgins S."/>
            <person name="Loffler F."/>
        </authorList>
    </citation>
    <scope>NUCLEOTIDE SEQUENCE</scope>
</reference>
<feature type="transmembrane region" description="Helical" evidence="2">
    <location>
        <begin position="6"/>
        <end position="24"/>
    </location>
</feature>